<keyword evidence="6 8" id="KW-0067">ATP-binding</keyword>
<name>A0ABT7N5N1_9BURK</name>
<dbReference type="PANTHER" id="PTHR32057">
    <property type="entry name" value="PROTEIN ADENYLYLTRANSFERASE SELO, MITOCHONDRIAL"/>
    <property type="match status" value="1"/>
</dbReference>
<evidence type="ECO:0000256" key="3">
    <source>
        <dbReference type="ARBA" id="ARBA00022695"/>
    </source>
</evidence>
<feature type="active site" description="Proton acceptor" evidence="8">
    <location>
        <position position="259"/>
    </location>
</feature>
<keyword evidence="10" id="KW-1185">Reference proteome</keyword>
<organism evidence="9 10">
    <name type="scientific">Variovorax dokdonensis</name>
    <dbReference type="NCBI Taxonomy" id="344883"/>
    <lineage>
        <taxon>Bacteria</taxon>
        <taxon>Pseudomonadati</taxon>
        <taxon>Pseudomonadota</taxon>
        <taxon>Betaproteobacteria</taxon>
        <taxon>Burkholderiales</taxon>
        <taxon>Comamonadaceae</taxon>
        <taxon>Variovorax</taxon>
    </lineage>
</organism>
<protein>
    <recommendedName>
        <fullName evidence="8">Protein nucleotidyltransferase YdiU</fullName>
        <ecNumber evidence="8">2.7.7.-</ecNumber>
    </recommendedName>
    <alternativeName>
        <fullName evidence="8">Protein adenylyltransferase YdiU</fullName>
        <ecNumber evidence="8">2.7.7.108</ecNumber>
    </alternativeName>
    <alternativeName>
        <fullName evidence="8">Protein uridylyltransferase YdiU</fullName>
        <ecNumber evidence="8">2.7.7.-</ecNumber>
    </alternativeName>
</protein>
<dbReference type="Pfam" id="PF02696">
    <property type="entry name" value="SelO"/>
    <property type="match status" value="1"/>
</dbReference>
<comment type="similarity">
    <text evidence="1 8">Belongs to the SELO family.</text>
</comment>
<evidence type="ECO:0000313" key="9">
    <source>
        <dbReference type="EMBL" id="MDM0043242.1"/>
    </source>
</evidence>
<comment type="catalytic activity">
    <reaction evidence="8">
        <text>L-threonyl-[protein] + ATP = 3-O-(5'-adenylyl)-L-threonyl-[protein] + diphosphate</text>
        <dbReference type="Rhea" id="RHEA:54292"/>
        <dbReference type="Rhea" id="RHEA-COMP:11060"/>
        <dbReference type="Rhea" id="RHEA-COMP:13847"/>
        <dbReference type="ChEBI" id="CHEBI:30013"/>
        <dbReference type="ChEBI" id="CHEBI:30616"/>
        <dbReference type="ChEBI" id="CHEBI:33019"/>
        <dbReference type="ChEBI" id="CHEBI:138113"/>
        <dbReference type="EC" id="2.7.7.108"/>
    </reaction>
</comment>
<feature type="binding site" evidence="8">
    <location>
        <position position="132"/>
    </location>
    <ligand>
        <name>ATP</name>
        <dbReference type="ChEBI" id="CHEBI:30616"/>
    </ligand>
</feature>
<comment type="catalytic activity">
    <reaction evidence="8">
        <text>L-seryl-[protein] + UTP = O-(5'-uridylyl)-L-seryl-[protein] + diphosphate</text>
        <dbReference type="Rhea" id="RHEA:64604"/>
        <dbReference type="Rhea" id="RHEA-COMP:9863"/>
        <dbReference type="Rhea" id="RHEA-COMP:16635"/>
        <dbReference type="ChEBI" id="CHEBI:29999"/>
        <dbReference type="ChEBI" id="CHEBI:33019"/>
        <dbReference type="ChEBI" id="CHEBI:46398"/>
        <dbReference type="ChEBI" id="CHEBI:156051"/>
    </reaction>
</comment>
<evidence type="ECO:0000256" key="8">
    <source>
        <dbReference type="HAMAP-Rule" id="MF_00692"/>
    </source>
</evidence>
<feature type="binding site" evidence="8">
    <location>
        <position position="183"/>
    </location>
    <ligand>
        <name>ATP</name>
        <dbReference type="ChEBI" id="CHEBI:30616"/>
    </ligand>
</feature>
<comment type="catalytic activity">
    <reaction evidence="8">
        <text>L-histidyl-[protein] + UTP = N(tele)-(5'-uridylyl)-L-histidyl-[protein] + diphosphate</text>
        <dbReference type="Rhea" id="RHEA:83891"/>
        <dbReference type="Rhea" id="RHEA-COMP:9745"/>
        <dbReference type="Rhea" id="RHEA-COMP:20239"/>
        <dbReference type="ChEBI" id="CHEBI:29979"/>
        <dbReference type="ChEBI" id="CHEBI:33019"/>
        <dbReference type="ChEBI" id="CHEBI:46398"/>
        <dbReference type="ChEBI" id="CHEBI:233474"/>
    </reaction>
</comment>
<gene>
    <name evidence="8" type="primary">ydiU</name>
    <name evidence="8" type="synonym">selO</name>
    <name evidence="9" type="ORF">QTH91_01985</name>
</gene>
<dbReference type="InterPro" id="IPR003846">
    <property type="entry name" value="SelO"/>
</dbReference>
<feature type="binding site" evidence="8">
    <location>
        <position position="269"/>
    </location>
    <ligand>
        <name>ATP</name>
        <dbReference type="ChEBI" id="CHEBI:30616"/>
    </ligand>
</feature>
<feature type="binding site" evidence="8">
    <location>
        <position position="260"/>
    </location>
    <ligand>
        <name>Mg(2+)</name>
        <dbReference type="ChEBI" id="CHEBI:18420"/>
    </ligand>
</feature>
<feature type="binding site" evidence="8">
    <location>
        <position position="97"/>
    </location>
    <ligand>
        <name>ATP</name>
        <dbReference type="ChEBI" id="CHEBI:30616"/>
    </ligand>
</feature>
<keyword evidence="5 8" id="KW-0547">Nucleotide-binding</keyword>
<dbReference type="EC" id="2.7.7.108" evidence="8"/>
<comment type="catalytic activity">
    <reaction evidence="8">
        <text>L-tyrosyl-[protein] + UTP = O-(5'-uridylyl)-L-tyrosyl-[protein] + diphosphate</text>
        <dbReference type="Rhea" id="RHEA:83887"/>
        <dbReference type="Rhea" id="RHEA-COMP:10136"/>
        <dbReference type="Rhea" id="RHEA-COMP:20238"/>
        <dbReference type="ChEBI" id="CHEBI:33019"/>
        <dbReference type="ChEBI" id="CHEBI:46398"/>
        <dbReference type="ChEBI" id="CHEBI:46858"/>
        <dbReference type="ChEBI" id="CHEBI:90602"/>
    </reaction>
</comment>
<dbReference type="RefSeq" id="WP_286658360.1">
    <property type="nucleotide sequence ID" value="NZ_JASZYV010000001.1"/>
</dbReference>
<feature type="binding site" evidence="8">
    <location>
        <position position="100"/>
    </location>
    <ligand>
        <name>ATP</name>
        <dbReference type="ChEBI" id="CHEBI:30616"/>
    </ligand>
</feature>
<evidence type="ECO:0000313" key="10">
    <source>
        <dbReference type="Proteomes" id="UP001174908"/>
    </source>
</evidence>
<comment type="catalytic activity">
    <reaction evidence="8">
        <text>L-seryl-[protein] + ATP = 3-O-(5'-adenylyl)-L-seryl-[protein] + diphosphate</text>
        <dbReference type="Rhea" id="RHEA:58120"/>
        <dbReference type="Rhea" id="RHEA-COMP:9863"/>
        <dbReference type="Rhea" id="RHEA-COMP:15073"/>
        <dbReference type="ChEBI" id="CHEBI:29999"/>
        <dbReference type="ChEBI" id="CHEBI:30616"/>
        <dbReference type="ChEBI" id="CHEBI:33019"/>
        <dbReference type="ChEBI" id="CHEBI:142516"/>
        <dbReference type="EC" id="2.7.7.108"/>
    </reaction>
</comment>
<comment type="catalytic activity">
    <reaction evidence="8">
        <text>L-tyrosyl-[protein] + ATP = O-(5'-adenylyl)-L-tyrosyl-[protein] + diphosphate</text>
        <dbReference type="Rhea" id="RHEA:54288"/>
        <dbReference type="Rhea" id="RHEA-COMP:10136"/>
        <dbReference type="Rhea" id="RHEA-COMP:13846"/>
        <dbReference type="ChEBI" id="CHEBI:30616"/>
        <dbReference type="ChEBI" id="CHEBI:33019"/>
        <dbReference type="ChEBI" id="CHEBI:46858"/>
        <dbReference type="ChEBI" id="CHEBI:83624"/>
        <dbReference type="EC" id="2.7.7.108"/>
    </reaction>
</comment>
<feature type="binding site" evidence="8">
    <location>
        <position position="133"/>
    </location>
    <ligand>
        <name>ATP</name>
        <dbReference type="ChEBI" id="CHEBI:30616"/>
    </ligand>
</feature>
<dbReference type="EC" id="2.7.7.-" evidence="8"/>
<evidence type="ECO:0000256" key="1">
    <source>
        <dbReference type="ARBA" id="ARBA00009747"/>
    </source>
</evidence>
<keyword evidence="8" id="KW-0464">Manganese</keyword>
<evidence type="ECO:0000256" key="2">
    <source>
        <dbReference type="ARBA" id="ARBA00022679"/>
    </source>
</evidence>
<sequence length="518" mass="56082">MDAPTTPLDTVAGFDFDNSYARDLQGFYLPWKPAAAPQPRLLYLNEALAAELGLVVSALRGEAGAQLFAGNALPPGAQPIAQAYAGHQFGGFSPQLGDGRALLLGELIDRHGQRRDIAFKGSGRTPFSRGGDGKAAVGPMLREVLIGEAMHALGIPTTRALAVAATGDAVQRERMLPGAVLTRVAASHLRVGTFQFFAARGEWERLRQLADYTLARHDPQLLDTPDRYLGMLRAVARRQASLVAQWMNVGFIHGVMNTDNMTLSGETIDYGPCAFMEAYDPAAVFSSIDQGGRYAYGNQPLIARWNLARLGETLLPLLATDTEDEASVKEAVAQVTEVIDAFPQWFAAAHLEGQRAKLGLTVVASPEHDETDAALAADWLALLHAQAVDFTLGWRRLGDAARGDEAALTTLFADPEALQPWLARWRNRCAQDDVGRAPGQSGPDARAERMRGVNPWIIARNERVEEALAAASDKDDLQPFNDLLEALRHPFDEVSARSRYAEAAPPSVTACYQTFCGT</sequence>
<dbReference type="Proteomes" id="UP001174908">
    <property type="component" value="Unassembled WGS sequence"/>
</dbReference>
<accession>A0ABT7N5N1</accession>
<feature type="binding site" evidence="8">
    <location>
        <position position="190"/>
    </location>
    <ligand>
        <name>ATP</name>
        <dbReference type="ChEBI" id="CHEBI:30616"/>
    </ligand>
</feature>
<evidence type="ECO:0000256" key="6">
    <source>
        <dbReference type="ARBA" id="ARBA00022840"/>
    </source>
</evidence>
<dbReference type="PANTHER" id="PTHR32057:SF14">
    <property type="entry name" value="PROTEIN ADENYLYLTRANSFERASE SELO, MITOCHONDRIAL"/>
    <property type="match status" value="1"/>
</dbReference>
<keyword evidence="3 8" id="KW-0548">Nucleotidyltransferase</keyword>
<comment type="function">
    <text evidence="8">Nucleotidyltransferase involved in the post-translational modification of proteins. It can catalyze the addition of adenosine monophosphate (AMP) or uridine monophosphate (UMP) to a protein, resulting in modifications known as AMPylation and UMPylation.</text>
</comment>
<dbReference type="NCBIfam" id="NF000658">
    <property type="entry name" value="PRK00029.1"/>
    <property type="match status" value="1"/>
</dbReference>
<dbReference type="HAMAP" id="MF_00692">
    <property type="entry name" value="SelO"/>
    <property type="match status" value="1"/>
</dbReference>
<dbReference type="EMBL" id="JASZYV010000001">
    <property type="protein sequence ID" value="MDM0043242.1"/>
    <property type="molecule type" value="Genomic_DNA"/>
</dbReference>
<evidence type="ECO:0000256" key="5">
    <source>
        <dbReference type="ARBA" id="ARBA00022741"/>
    </source>
</evidence>
<evidence type="ECO:0000256" key="4">
    <source>
        <dbReference type="ARBA" id="ARBA00022723"/>
    </source>
</evidence>
<keyword evidence="2 8" id="KW-0808">Transferase</keyword>
<feature type="binding site" evidence="8">
    <location>
        <position position="99"/>
    </location>
    <ligand>
        <name>ATP</name>
        <dbReference type="ChEBI" id="CHEBI:30616"/>
    </ligand>
</feature>
<keyword evidence="4 8" id="KW-0479">Metal-binding</keyword>
<evidence type="ECO:0000256" key="7">
    <source>
        <dbReference type="ARBA" id="ARBA00022842"/>
    </source>
</evidence>
<reference evidence="9" key="1">
    <citation type="submission" date="2023-06" db="EMBL/GenBank/DDBJ databases">
        <authorList>
            <person name="Jiang Y."/>
            <person name="Liu Q."/>
        </authorList>
    </citation>
    <scope>NUCLEOTIDE SEQUENCE</scope>
    <source>
        <strain evidence="9">CGMCC 1.12089</strain>
    </source>
</reference>
<comment type="cofactor">
    <cofactor evidence="8">
        <name>Mg(2+)</name>
        <dbReference type="ChEBI" id="CHEBI:18420"/>
    </cofactor>
    <cofactor evidence="8">
        <name>Mn(2+)</name>
        <dbReference type="ChEBI" id="CHEBI:29035"/>
    </cofactor>
</comment>
<feature type="binding site" evidence="8">
    <location>
        <position position="120"/>
    </location>
    <ligand>
        <name>ATP</name>
        <dbReference type="ChEBI" id="CHEBI:30616"/>
    </ligand>
</feature>
<keyword evidence="7 8" id="KW-0460">Magnesium</keyword>
<feature type="binding site" evidence="8">
    <location>
        <position position="269"/>
    </location>
    <ligand>
        <name>Mg(2+)</name>
        <dbReference type="ChEBI" id="CHEBI:18420"/>
    </ligand>
</feature>
<comment type="caution">
    <text evidence="9">The sequence shown here is derived from an EMBL/GenBank/DDBJ whole genome shotgun (WGS) entry which is preliminary data.</text>
</comment>
<proteinExistence type="inferred from homology"/>